<keyword evidence="1" id="KW-0540">Nuclease</keyword>
<dbReference type="Proteomes" id="UP000326178">
    <property type="component" value="Chromosome"/>
</dbReference>
<dbReference type="RefSeq" id="WP_150488701.1">
    <property type="nucleotide sequence ID" value="NZ_BMUV01000010.1"/>
</dbReference>
<evidence type="ECO:0000313" key="2">
    <source>
        <dbReference type="Proteomes" id="UP000326178"/>
    </source>
</evidence>
<keyword evidence="1" id="KW-0378">Hydrolase</keyword>
<dbReference type="EMBL" id="CP023702">
    <property type="protein sequence ID" value="QEU73393.1"/>
    <property type="molecule type" value="Genomic_DNA"/>
</dbReference>
<protein>
    <submittedName>
        <fullName evidence="1">HindIII family type II restriction endonuclease</fullName>
    </submittedName>
</protein>
<sequence length="297" mass="32845">MDFTMDGFVDQLVGEGLPFHRAAAEIDVTVRRMESGDFSALLVRAGCIPERYSHDSSEEKLYAKAMDVIVAESFRRLGYDAEVSQERANSADVVAEGGRPPHSLVADAKAFRLSRTALNPKDYKIEALSRWRKGADYSVLVAPVAGYPEGESRVYVEADRYRVTLLSYSHLALMIDAGAGPSQLEAVWGRGGGGHTSSTVGAATYWSALDSALREALAWDLADWSEARREYFESLLTSAADELEYFGRVKEDIGAMSREELERIAVDALKIDSKVRTIRARMAKTRTLMNAMEARED</sequence>
<dbReference type="Gene3D" id="3.40.91.70">
    <property type="entry name" value="Type II restriction endonuclease, HindIII"/>
    <property type="match status" value="1"/>
</dbReference>
<evidence type="ECO:0000313" key="1">
    <source>
        <dbReference type="EMBL" id="QEU73393.1"/>
    </source>
</evidence>
<keyword evidence="2" id="KW-1185">Reference proteome</keyword>
<name>A0A5J6FBL0_9ACTN</name>
<gene>
    <name evidence="1" type="ORF">CP967_16595</name>
</gene>
<reference evidence="1 2" key="1">
    <citation type="submission" date="2017-09" db="EMBL/GenBank/DDBJ databases">
        <authorList>
            <person name="Lee N."/>
            <person name="Cho B.-K."/>
        </authorList>
    </citation>
    <scope>NUCLEOTIDE SEQUENCE [LARGE SCALE GENOMIC DNA]</scope>
    <source>
        <strain evidence="1 2">ATCC 12769</strain>
    </source>
</reference>
<dbReference type="OrthoDB" id="977705at2"/>
<organism evidence="1 2">
    <name type="scientific">Streptomyces nitrosporeus</name>
    <dbReference type="NCBI Taxonomy" id="28894"/>
    <lineage>
        <taxon>Bacteria</taxon>
        <taxon>Bacillati</taxon>
        <taxon>Actinomycetota</taxon>
        <taxon>Actinomycetes</taxon>
        <taxon>Kitasatosporales</taxon>
        <taxon>Streptomycetaceae</taxon>
        <taxon>Streptomyces</taxon>
    </lineage>
</organism>
<dbReference type="GO" id="GO:0004519">
    <property type="term" value="F:endonuclease activity"/>
    <property type="evidence" value="ECO:0007669"/>
    <property type="project" value="UniProtKB-KW"/>
</dbReference>
<dbReference type="REBASE" id="374572">
    <property type="entry name" value="Sni12769ORF16600P"/>
</dbReference>
<accession>A0A5J6FBL0</accession>
<dbReference type="Pfam" id="PF09518">
    <property type="entry name" value="RE_HindIII"/>
    <property type="match status" value="1"/>
</dbReference>
<dbReference type="AlphaFoldDB" id="A0A5J6FBL0"/>
<dbReference type="InterPro" id="IPR019043">
    <property type="entry name" value="Restrct_endonuc_II_HindIII"/>
</dbReference>
<proteinExistence type="predicted"/>
<keyword evidence="1" id="KW-0255">Endonuclease</keyword>
<dbReference type="InterPro" id="IPR038373">
    <property type="entry name" value="Restrct_endonuc_II_HindIII_sf"/>
</dbReference>
<dbReference type="KEGG" id="snk:CP967_16595"/>